<keyword evidence="2" id="KW-1133">Transmembrane helix</keyword>
<dbReference type="EMBL" id="QGUI02000002">
    <property type="protein sequence ID" value="MFO7190712.1"/>
    <property type="molecule type" value="Genomic_DNA"/>
</dbReference>
<feature type="compositionally biased region" description="Basic and acidic residues" evidence="1">
    <location>
        <begin position="1"/>
        <end position="15"/>
    </location>
</feature>
<feature type="transmembrane region" description="Helical" evidence="2">
    <location>
        <begin position="61"/>
        <end position="83"/>
    </location>
</feature>
<feature type="region of interest" description="Disordered" evidence="1">
    <location>
        <begin position="1"/>
        <end position="55"/>
    </location>
</feature>
<name>A0ABD6FCJ8_9PSEU</name>
<feature type="compositionally biased region" description="Polar residues" evidence="1">
    <location>
        <begin position="34"/>
        <end position="52"/>
    </location>
</feature>
<feature type="transmembrane region" description="Helical" evidence="2">
    <location>
        <begin position="201"/>
        <end position="222"/>
    </location>
</feature>
<keyword evidence="2" id="KW-0472">Membrane</keyword>
<keyword evidence="2" id="KW-0812">Transmembrane</keyword>
<proteinExistence type="predicted"/>
<protein>
    <recommendedName>
        <fullName evidence="5">Acyltransferase</fullName>
    </recommendedName>
</protein>
<accession>A0ABD6FCJ8</accession>
<dbReference type="Proteomes" id="UP000249324">
    <property type="component" value="Unassembled WGS sequence"/>
</dbReference>
<feature type="transmembrane region" description="Helical" evidence="2">
    <location>
        <begin position="374"/>
        <end position="392"/>
    </location>
</feature>
<feature type="transmembrane region" description="Helical" evidence="2">
    <location>
        <begin position="310"/>
        <end position="329"/>
    </location>
</feature>
<gene>
    <name evidence="3" type="ORF">DIU77_000495</name>
</gene>
<evidence type="ECO:0000313" key="3">
    <source>
        <dbReference type="EMBL" id="MFO7190712.1"/>
    </source>
</evidence>
<evidence type="ECO:0000313" key="4">
    <source>
        <dbReference type="Proteomes" id="UP000249324"/>
    </source>
</evidence>
<organism evidence="3 4">
    <name type="scientific">Thermocrispum agreste</name>
    <dbReference type="NCBI Taxonomy" id="37925"/>
    <lineage>
        <taxon>Bacteria</taxon>
        <taxon>Bacillati</taxon>
        <taxon>Actinomycetota</taxon>
        <taxon>Actinomycetes</taxon>
        <taxon>Pseudonocardiales</taxon>
        <taxon>Pseudonocardiaceae</taxon>
        <taxon>Thermocrispum</taxon>
    </lineage>
</organism>
<evidence type="ECO:0000256" key="1">
    <source>
        <dbReference type="SAM" id="MobiDB-lite"/>
    </source>
</evidence>
<feature type="transmembrane region" description="Helical" evidence="2">
    <location>
        <begin position="283"/>
        <end position="304"/>
    </location>
</feature>
<feature type="transmembrane region" description="Helical" evidence="2">
    <location>
        <begin position="103"/>
        <end position="126"/>
    </location>
</feature>
<dbReference type="AlphaFoldDB" id="A0ABD6FCJ8"/>
<sequence>MTDTTRLWREPERTGFPRVAPVPQAGFDPRADPTNWQTQPIPAVQTATTARPSQPPRPAGMYVMAAAGVVLVLYSYLVALWPVRHGFTPDVVLATREWLSFPLGVGADFGLFGIGLLLAAGGFWACDRLTQPGLGRGRLLWQVVARGYLPYVLACTLSYLLLLGNAEPFTEPRRPDPEPGTLPLNLLLAERLAGHDSLIGLGWAVAAAFLTAVLIALTAPLLTRSRWLALTGLAVQLVVISAVVLTAAGAGGWYHKLGELTTWCMFALVGQLAWVVRRHPGSGWPAGPIGVGCLAVFVAAEHGYQLLAEQWLPVTLLFVALVVLLAARAPAHGGKADSNRVVRWLGSRAYPAVLLACALGYPLVGGLYYAKLPFGFAVLIAIAVTLALAEAVHRLSVVIAR</sequence>
<evidence type="ECO:0008006" key="5">
    <source>
        <dbReference type="Google" id="ProtNLM"/>
    </source>
</evidence>
<feature type="transmembrane region" description="Helical" evidence="2">
    <location>
        <begin position="147"/>
        <end position="166"/>
    </location>
</feature>
<feature type="transmembrane region" description="Helical" evidence="2">
    <location>
        <begin position="234"/>
        <end position="254"/>
    </location>
</feature>
<comment type="caution">
    <text evidence="3">The sequence shown here is derived from an EMBL/GenBank/DDBJ whole genome shotgun (WGS) entry which is preliminary data.</text>
</comment>
<evidence type="ECO:0000256" key="2">
    <source>
        <dbReference type="SAM" id="Phobius"/>
    </source>
</evidence>
<feature type="transmembrane region" description="Helical" evidence="2">
    <location>
        <begin position="349"/>
        <end position="368"/>
    </location>
</feature>
<feature type="transmembrane region" description="Helical" evidence="2">
    <location>
        <begin position="260"/>
        <end position="276"/>
    </location>
</feature>
<reference evidence="3 4" key="1">
    <citation type="journal article" date="2021" name="BMC Genomics">
        <title>Genome-resolved metagenome and metatranscriptome analyses of thermophilic composting reveal key bacterial players and their metabolic interactions.</title>
        <authorList>
            <person name="Braga L.P.P."/>
            <person name="Pereira R.V."/>
            <person name="Martins L.F."/>
            <person name="Moura L.M.S."/>
            <person name="Sanchez F.B."/>
            <person name="Patane J.S.L."/>
            <person name="da Silva A.M."/>
            <person name="Setubal J.C."/>
        </authorList>
    </citation>
    <scope>NUCLEOTIDE SEQUENCE [LARGE SCALE GENOMIC DNA]</scope>
    <source>
        <strain evidence="3">ZC4RG45</strain>
    </source>
</reference>